<dbReference type="EMBL" id="JANPWB010000001">
    <property type="protein sequence ID" value="KAJ1216961.1"/>
    <property type="molecule type" value="Genomic_DNA"/>
</dbReference>
<dbReference type="Proteomes" id="UP001066276">
    <property type="component" value="Chromosome 1_1"/>
</dbReference>
<evidence type="ECO:0000256" key="1">
    <source>
        <dbReference type="SAM" id="MobiDB-lite"/>
    </source>
</evidence>
<protein>
    <submittedName>
        <fullName evidence="2">Uncharacterized protein</fullName>
    </submittedName>
</protein>
<proteinExistence type="predicted"/>
<dbReference type="AlphaFoldDB" id="A0AAV7WW60"/>
<gene>
    <name evidence="2" type="ORF">NDU88_004559</name>
</gene>
<comment type="caution">
    <text evidence="2">The sequence shown here is derived from an EMBL/GenBank/DDBJ whole genome shotgun (WGS) entry which is preliminary data.</text>
</comment>
<accession>A0AAV7WW60</accession>
<evidence type="ECO:0000313" key="2">
    <source>
        <dbReference type="EMBL" id="KAJ1216961.1"/>
    </source>
</evidence>
<keyword evidence="3" id="KW-1185">Reference proteome</keyword>
<name>A0AAV7WW60_PLEWA</name>
<sequence length="145" mass="15898">MCGDRCQIEKYGAWSGHGARWPPDLRAPRGGWAWARDEGAEGARKLFPGAQRRSESTVRAGPPPKSAADQRPPAFSEPGAIEDDQAVQERRGYSWVPNLRRPPVTIAPTSFPLCRWCTANGGGLGLWESGASEPRHPGTYYLQRA</sequence>
<reference evidence="2" key="1">
    <citation type="journal article" date="2022" name="bioRxiv">
        <title>Sequencing and chromosome-scale assembly of the giantPleurodeles waltlgenome.</title>
        <authorList>
            <person name="Brown T."/>
            <person name="Elewa A."/>
            <person name="Iarovenko S."/>
            <person name="Subramanian E."/>
            <person name="Araus A.J."/>
            <person name="Petzold A."/>
            <person name="Susuki M."/>
            <person name="Suzuki K.-i.T."/>
            <person name="Hayashi T."/>
            <person name="Toyoda A."/>
            <person name="Oliveira C."/>
            <person name="Osipova E."/>
            <person name="Leigh N.D."/>
            <person name="Simon A."/>
            <person name="Yun M.H."/>
        </authorList>
    </citation>
    <scope>NUCLEOTIDE SEQUENCE</scope>
    <source>
        <strain evidence="2">20211129_DDA</strain>
        <tissue evidence="2">Liver</tissue>
    </source>
</reference>
<evidence type="ECO:0000313" key="3">
    <source>
        <dbReference type="Proteomes" id="UP001066276"/>
    </source>
</evidence>
<feature type="region of interest" description="Disordered" evidence="1">
    <location>
        <begin position="42"/>
        <end position="87"/>
    </location>
</feature>
<organism evidence="2 3">
    <name type="scientific">Pleurodeles waltl</name>
    <name type="common">Iberian ribbed newt</name>
    <dbReference type="NCBI Taxonomy" id="8319"/>
    <lineage>
        <taxon>Eukaryota</taxon>
        <taxon>Metazoa</taxon>
        <taxon>Chordata</taxon>
        <taxon>Craniata</taxon>
        <taxon>Vertebrata</taxon>
        <taxon>Euteleostomi</taxon>
        <taxon>Amphibia</taxon>
        <taxon>Batrachia</taxon>
        <taxon>Caudata</taxon>
        <taxon>Salamandroidea</taxon>
        <taxon>Salamandridae</taxon>
        <taxon>Pleurodelinae</taxon>
        <taxon>Pleurodeles</taxon>
    </lineage>
</organism>